<dbReference type="Proteomes" id="UP000448943">
    <property type="component" value="Unassembled WGS sequence"/>
</dbReference>
<proteinExistence type="predicted"/>
<dbReference type="Pfam" id="PF11753">
    <property type="entry name" value="DUF3310"/>
    <property type="match status" value="1"/>
</dbReference>
<evidence type="ECO:0000313" key="1">
    <source>
        <dbReference type="EMBL" id="NBI29109.1"/>
    </source>
</evidence>
<name>A0A6N9Q2T5_9BACL</name>
<dbReference type="OrthoDB" id="1684418at2"/>
<reference evidence="1 2" key="1">
    <citation type="submission" date="2019-01" db="EMBL/GenBank/DDBJ databases">
        <title>Chengkuizengella sp. nov., isolated from deep-sea sediment of East Pacific Ocean.</title>
        <authorList>
            <person name="Yang J."/>
            <person name="Lai Q."/>
            <person name="Shao Z."/>
        </authorList>
    </citation>
    <scope>NUCLEOTIDE SEQUENCE [LARGE SCALE GENOMIC DNA]</scope>
    <source>
        <strain evidence="1 2">YPA3-1-1</strain>
    </source>
</reference>
<dbReference type="RefSeq" id="WP_160645979.1">
    <property type="nucleotide sequence ID" value="NZ_SIJB01000022.1"/>
</dbReference>
<sequence length="87" mass="9937">MEQSNDSVNNPEHYTAGGIETIDFMIAKLTDEQFKGFCLGNVIKYCSRHEHKGGKEDLNKARWYLNKLIEVGEKDEMSISKVQPESD</sequence>
<gene>
    <name evidence="1" type="ORF">ERL59_09070</name>
</gene>
<organism evidence="1 2">
    <name type="scientific">Chengkuizengella marina</name>
    <dbReference type="NCBI Taxonomy" id="2507566"/>
    <lineage>
        <taxon>Bacteria</taxon>
        <taxon>Bacillati</taxon>
        <taxon>Bacillota</taxon>
        <taxon>Bacilli</taxon>
        <taxon>Bacillales</taxon>
        <taxon>Paenibacillaceae</taxon>
        <taxon>Chengkuizengella</taxon>
    </lineage>
</organism>
<dbReference type="AlphaFoldDB" id="A0A6N9Q2T5"/>
<keyword evidence="2" id="KW-1185">Reference proteome</keyword>
<accession>A0A6N9Q2T5</accession>
<comment type="caution">
    <text evidence="1">The sequence shown here is derived from an EMBL/GenBank/DDBJ whole genome shotgun (WGS) entry which is preliminary data.</text>
</comment>
<dbReference type="InterPro" id="IPR021739">
    <property type="entry name" value="SaV-like"/>
</dbReference>
<evidence type="ECO:0000313" key="2">
    <source>
        <dbReference type="Proteomes" id="UP000448943"/>
    </source>
</evidence>
<protein>
    <submittedName>
        <fullName evidence="1">DUF3310 domain-containing protein</fullName>
    </submittedName>
</protein>
<dbReference type="EMBL" id="SIJB01000022">
    <property type="protein sequence ID" value="NBI29109.1"/>
    <property type="molecule type" value="Genomic_DNA"/>
</dbReference>